<reference evidence="2 3" key="1">
    <citation type="submission" date="2013-05" db="EMBL/GenBank/DDBJ databases">
        <title>Draft genome of the parasitic nematode Anyclostoma ceylanicum.</title>
        <authorList>
            <person name="Mitreva M."/>
        </authorList>
    </citation>
    <scope>NUCLEOTIDE SEQUENCE [LARGE SCALE GENOMIC DNA]</scope>
</reference>
<proteinExistence type="predicted"/>
<evidence type="ECO:0000313" key="3">
    <source>
        <dbReference type="Proteomes" id="UP000054495"/>
    </source>
</evidence>
<sequence length="143" mass="16911">MASAMARRLKQERILKKERKLMEEEAEERRRESREKLKEEKGSKQDTEEGKRRSAESKSQEAAVDAKPGQRRKRKEKQDLQINERAALKEMSELYRDLLERFEELKQRQDSQLLAGSSMPQAQHHERELDHIVLELECAALIK</sequence>
<dbReference type="AlphaFoldDB" id="A0A0D6LYG3"/>
<gene>
    <name evidence="2" type="ORF">ANCCEY_08251</name>
</gene>
<accession>A0A0D6LYG3</accession>
<name>A0A0D6LYG3_9BILA</name>
<evidence type="ECO:0000256" key="1">
    <source>
        <dbReference type="SAM" id="MobiDB-lite"/>
    </source>
</evidence>
<protein>
    <submittedName>
        <fullName evidence="2">Uncharacterized protein</fullName>
    </submittedName>
</protein>
<feature type="compositionally biased region" description="Basic and acidic residues" evidence="1">
    <location>
        <begin position="9"/>
        <end position="59"/>
    </location>
</feature>
<dbReference type="Proteomes" id="UP000054495">
    <property type="component" value="Unassembled WGS sequence"/>
</dbReference>
<feature type="region of interest" description="Disordered" evidence="1">
    <location>
        <begin position="1"/>
        <end position="84"/>
    </location>
</feature>
<evidence type="ECO:0000313" key="2">
    <source>
        <dbReference type="EMBL" id="EPB72657.1"/>
    </source>
</evidence>
<dbReference type="EMBL" id="KE125032">
    <property type="protein sequence ID" value="EPB72657.1"/>
    <property type="molecule type" value="Genomic_DNA"/>
</dbReference>
<keyword evidence="3" id="KW-1185">Reference proteome</keyword>
<organism evidence="2 3">
    <name type="scientific">Ancylostoma ceylanicum</name>
    <dbReference type="NCBI Taxonomy" id="53326"/>
    <lineage>
        <taxon>Eukaryota</taxon>
        <taxon>Metazoa</taxon>
        <taxon>Ecdysozoa</taxon>
        <taxon>Nematoda</taxon>
        <taxon>Chromadorea</taxon>
        <taxon>Rhabditida</taxon>
        <taxon>Rhabditina</taxon>
        <taxon>Rhabditomorpha</taxon>
        <taxon>Strongyloidea</taxon>
        <taxon>Ancylostomatidae</taxon>
        <taxon>Ancylostomatinae</taxon>
        <taxon>Ancylostoma</taxon>
    </lineage>
</organism>